<name>A0A4R5EPY1_9RHOB</name>
<gene>
    <name evidence="2" type="ORF">E1B25_14355</name>
</gene>
<proteinExistence type="predicted"/>
<sequence length="95" mass="10798">MLVGFETDENDKTDHHFWLTRSVARVAGVNLNHAIANGSLRVSDYHEMIAECQVRGCRAACETWLAQQTDWPASPPPYCAHARILAELRQMQRPH</sequence>
<reference evidence="2 3" key="1">
    <citation type="submission" date="2019-03" db="EMBL/GenBank/DDBJ databases">
        <authorList>
            <person name="Zhang S."/>
        </authorList>
    </citation>
    <scope>NUCLEOTIDE SEQUENCE [LARGE SCALE GENOMIC DNA]</scope>
    <source>
        <strain evidence="2 3">S4J41</strain>
    </source>
</reference>
<accession>A0A4R5EPY1</accession>
<dbReference type="AlphaFoldDB" id="A0A4R5EPY1"/>
<feature type="domain" description="DUF6455" evidence="1">
    <location>
        <begin position="9"/>
        <end position="90"/>
    </location>
</feature>
<protein>
    <recommendedName>
        <fullName evidence="1">DUF6455 domain-containing protein</fullName>
    </recommendedName>
</protein>
<dbReference type="InterPro" id="IPR045601">
    <property type="entry name" value="DUF6455"/>
</dbReference>
<dbReference type="Pfam" id="PF20056">
    <property type="entry name" value="DUF6455"/>
    <property type="match status" value="1"/>
</dbReference>
<dbReference type="EMBL" id="SMFP01000009">
    <property type="protein sequence ID" value="TDE36692.1"/>
    <property type="molecule type" value="Genomic_DNA"/>
</dbReference>
<comment type="caution">
    <text evidence="2">The sequence shown here is derived from an EMBL/GenBank/DDBJ whole genome shotgun (WGS) entry which is preliminary data.</text>
</comment>
<organism evidence="2 3">
    <name type="scientific">Antarcticimicrobium sediminis</name>
    <dbReference type="NCBI Taxonomy" id="2546227"/>
    <lineage>
        <taxon>Bacteria</taxon>
        <taxon>Pseudomonadati</taxon>
        <taxon>Pseudomonadota</taxon>
        <taxon>Alphaproteobacteria</taxon>
        <taxon>Rhodobacterales</taxon>
        <taxon>Paracoccaceae</taxon>
        <taxon>Antarcticimicrobium</taxon>
    </lineage>
</organism>
<evidence type="ECO:0000313" key="2">
    <source>
        <dbReference type="EMBL" id="TDE36692.1"/>
    </source>
</evidence>
<evidence type="ECO:0000259" key="1">
    <source>
        <dbReference type="Pfam" id="PF20056"/>
    </source>
</evidence>
<keyword evidence="3" id="KW-1185">Reference proteome</keyword>
<evidence type="ECO:0000313" key="3">
    <source>
        <dbReference type="Proteomes" id="UP000294662"/>
    </source>
</evidence>
<dbReference type="RefSeq" id="WP_132830205.1">
    <property type="nucleotide sequence ID" value="NZ_SMFP01000009.1"/>
</dbReference>
<dbReference type="OrthoDB" id="7859249at2"/>
<dbReference type="Proteomes" id="UP000294662">
    <property type="component" value="Unassembled WGS sequence"/>
</dbReference>